<sequence length="196" mass="21807">MLVSEVLQRLEAVPDTKLTQKQATLVSMLASMLTSKMTLVGLSILEVLNSLINNLFKSLRGTQYCEVVDNNSRKNMLEGIIHQGLTLAIGGLATHIYYTNQMNDIISHIISKLRTNTTLEEFDGLPITELRRTLLKCLKLIVQTNKEAVRKGEDALGARVALESWTPSLGLLADKDFGAYLLMEEIFSSAGIWRLL</sequence>
<comment type="caution">
    <text evidence="1">The sequence shown here is derived from an EMBL/GenBank/DDBJ whole genome shotgun (WGS) entry which is preliminary data.</text>
</comment>
<dbReference type="OrthoDB" id="19232at2759"/>
<evidence type="ECO:0000313" key="2">
    <source>
        <dbReference type="Proteomes" id="UP000268093"/>
    </source>
</evidence>
<keyword evidence="2" id="KW-1185">Reference proteome</keyword>
<evidence type="ECO:0000313" key="1">
    <source>
        <dbReference type="EMBL" id="RUP02594.1"/>
    </source>
</evidence>
<dbReference type="InterPro" id="IPR039786">
    <property type="entry name" value="EFR3"/>
</dbReference>
<reference evidence="1 2" key="1">
    <citation type="journal article" date="2018" name="New Phytol.">
        <title>Phylogenomics of Endogonaceae and evolution of mycorrhizas within Mucoromycota.</title>
        <authorList>
            <person name="Chang Y."/>
            <person name="Desiro A."/>
            <person name="Na H."/>
            <person name="Sandor L."/>
            <person name="Lipzen A."/>
            <person name="Clum A."/>
            <person name="Barry K."/>
            <person name="Grigoriev I.V."/>
            <person name="Martin F.M."/>
            <person name="Stajich J.E."/>
            <person name="Smith M.E."/>
            <person name="Bonito G."/>
            <person name="Spatafora J.W."/>
        </authorList>
    </citation>
    <scope>NUCLEOTIDE SEQUENCE [LARGE SCALE GENOMIC DNA]</scope>
    <source>
        <strain evidence="1 2">GMNB39</strain>
    </source>
</reference>
<dbReference type="PANTHER" id="PTHR47766">
    <property type="entry name" value="PROTEIN EFR3"/>
    <property type="match status" value="1"/>
</dbReference>
<dbReference type="Pfam" id="PF21072">
    <property type="entry name" value="EFR3"/>
    <property type="match status" value="1"/>
</dbReference>
<dbReference type="PANTHER" id="PTHR47766:SF1">
    <property type="entry name" value="PROTEIN EFR3"/>
    <property type="match status" value="1"/>
</dbReference>
<protein>
    <submittedName>
        <fullName evidence="1">Uncharacterized protein</fullName>
    </submittedName>
</protein>
<dbReference type="InterPro" id="IPR049150">
    <property type="entry name" value="EFR3_HEAT-like_rpt"/>
</dbReference>
<accession>A0A433AIW2</accession>
<dbReference type="GO" id="GO:0072659">
    <property type="term" value="P:protein localization to plasma membrane"/>
    <property type="evidence" value="ECO:0007669"/>
    <property type="project" value="InterPro"/>
</dbReference>
<name>A0A433AIW2_9FUNG</name>
<organism evidence="1 2">
    <name type="scientific">Jimgerdemannia flammicorona</name>
    <dbReference type="NCBI Taxonomy" id="994334"/>
    <lineage>
        <taxon>Eukaryota</taxon>
        <taxon>Fungi</taxon>
        <taxon>Fungi incertae sedis</taxon>
        <taxon>Mucoromycota</taxon>
        <taxon>Mucoromycotina</taxon>
        <taxon>Endogonomycetes</taxon>
        <taxon>Endogonales</taxon>
        <taxon>Endogonaceae</taxon>
        <taxon>Jimgerdemannia</taxon>
    </lineage>
</organism>
<dbReference type="EMBL" id="RBNI01017460">
    <property type="protein sequence ID" value="RUP02594.1"/>
    <property type="molecule type" value="Genomic_DNA"/>
</dbReference>
<dbReference type="Proteomes" id="UP000268093">
    <property type="component" value="Unassembled WGS sequence"/>
</dbReference>
<gene>
    <name evidence="1" type="ORF">BC936DRAFT_140620</name>
</gene>
<proteinExistence type="predicted"/>